<evidence type="ECO:0000256" key="1">
    <source>
        <dbReference type="SAM" id="MobiDB-lite"/>
    </source>
</evidence>
<name>A0A154PAX7_DUFNO</name>
<dbReference type="Proteomes" id="UP000076502">
    <property type="component" value="Unassembled WGS sequence"/>
</dbReference>
<organism evidence="2 3">
    <name type="scientific">Dufourea novaeangliae</name>
    <name type="common">Sweat bee</name>
    <dbReference type="NCBI Taxonomy" id="178035"/>
    <lineage>
        <taxon>Eukaryota</taxon>
        <taxon>Metazoa</taxon>
        <taxon>Ecdysozoa</taxon>
        <taxon>Arthropoda</taxon>
        <taxon>Hexapoda</taxon>
        <taxon>Insecta</taxon>
        <taxon>Pterygota</taxon>
        <taxon>Neoptera</taxon>
        <taxon>Endopterygota</taxon>
        <taxon>Hymenoptera</taxon>
        <taxon>Apocrita</taxon>
        <taxon>Aculeata</taxon>
        <taxon>Apoidea</taxon>
        <taxon>Anthophila</taxon>
        <taxon>Halictidae</taxon>
        <taxon>Rophitinae</taxon>
        <taxon>Dufourea</taxon>
    </lineage>
</organism>
<feature type="region of interest" description="Disordered" evidence="1">
    <location>
        <begin position="28"/>
        <end position="50"/>
    </location>
</feature>
<protein>
    <submittedName>
        <fullName evidence="2">Uncharacterized protein</fullName>
    </submittedName>
</protein>
<sequence length="50" mass="5608">MLSRGHERKTFEALRPLMTTLTLSRKQFSVTGGQDSSQRVNLSTATKLVE</sequence>
<keyword evidence="3" id="KW-1185">Reference proteome</keyword>
<dbReference type="EMBL" id="KQ434849">
    <property type="protein sequence ID" value="KZC08534.1"/>
    <property type="molecule type" value="Genomic_DNA"/>
</dbReference>
<accession>A0A154PAX7</accession>
<reference evidence="2 3" key="1">
    <citation type="submission" date="2015-07" db="EMBL/GenBank/DDBJ databases">
        <title>The genome of Dufourea novaeangliae.</title>
        <authorList>
            <person name="Pan H."/>
            <person name="Kapheim K."/>
        </authorList>
    </citation>
    <scope>NUCLEOTIDE SEQUENCE [LARGE SCALE GENOMIC DNA]</scope>
    <source>
        <strain evidence="2">0120121106</strain>
        <tissue evidence="2">Whole body</tissue>
    </source>
</reference>
<evidence type="ECO:0000313" key="2">
    <source>
        <dbReference type="EMBL" id="KZC08534.1"/>
    </source>
</evidence>
<gene>
    <name evidence="2" type="ORF">WN55_10852</name>
</gene>
<proteinExistence type="predicted"/>
<evidence type="ECO:0000313" key="3">
    <source>
        <dbReference type="Proteomes" id="UP000076502"/>
    </source>
</evidence>
<dbReference type="AlphaFoldDB" id="A0A154PAX7"/>